<keyword evidence="6" id="KW-1185">Reference proteome</keyword>
<evidence type="ECO:0000259" key="4">
    <source>
        <dbReference type="PROSITE" id="PS01124"/>
    </source>
</evidence>
<protein>
    <submittedName>
        <fullName evidence="5">Helix-turn-helix transcriptional regulator</fullName>
    </submittedName>
</protein>
<dbReference type="PANTHER" id="PTHR46796">
    <property type="entry name" value="HTH-TYPE TRANSCRIPTIONAL ACTIVATOR RHAS-RELATED"/>
    <property type="match status" value="1"/>
</dbReference>
<dbReference type="Proteomes" id="UP001214441">
    <property type="component" value="Unassembled WGS sequence"/>
</dbReference>
<evidence type="ECO:0000256" key="1">
    <source>
        <dbReference type="ARBA" id="ARBA00023015"/>
    </source>
</evidence>
<proteinExistence type="predicted"/>
<keyword evidence="1" id="KW-0805">Transcription regulation</keyword>
<dbReference type="Pfam" id="PF12833">
    <property type="entry name" value="HTH_18"/>
    <property type="match status" value="1"/>
</dbReference>
<accession>A0ABT6ZYL1</accession>
<evidence type="ECO:0000256" key="3">
    <source>
        <dbReference type="ARBA" id="ARBA00023163"/>
    </source>
</evidence>
<keyword evidence="3" id="KW-0804">Transcription</keyword>
<sequence length="267" mass="28658">MDETAVGWEVSVPVGGVRADGMQVAAFRDRLGAGLDMRVLPQPVVTVVVGFGDDALVVDGTTGRQTLASLVATPFPGPTRIRGARVECVEVQLSPVVASSLLGIAPAELDGVVTDLDAIWGRQAGRLREQLADATTWPQRFALVDEFLGHRRARAQAVDPEVAAGWEHIVVQHGRVRVGDLAAYCGWSRKRLWSRFSAQLGLTPKRAAMLVRFDHAVRSLRAGDDPAEVATACGYVDQPHLHRDVLAFAGCTPGALTDTTEGKRQQP</sequence>
<dbReference type="PROSITE" id="PS01124">
    <property type="entry name" value="HTH_ARAC_FAMILY_2"/>
    <property type="match status" value="1"/>
</dbReference>
<dbReference type="PANTHER" id="PTHR46796:SF15">
    <property type="entry name" value="BLL1074 PROTEIN"/>
    <property type="match status" value="1"/>
</dbReference>
<dbReference type="InterPro" id="IPR018060">
    <property type="entry name" value="HTH_AraC"/>
</dbReference>
<dbReference type="Gene3D" id="1.10.10.60">
    <property type="entry name" value="Homeodomain-like"/>
    <property type="match status" value="1"/>
</dbReference>
<keyword evidence="2" id="KW-0238">DNA-binding</keyword>
<comment type="caution">
    <text evidence="5">The sequence shown here is derived from an EMBL/GenBank/DDBJ whole genome shotgun (WGS) entry which is preliminary data.</text>
</comment>
<organism evidence="5 6">
    <name type="scientific">Streptomyces iconiensis</name>
    <dbReference type="NCBI Taxonomy" id="1384038"/>
    <lineage>
        <taxon>Bacteria</taxon>
        <taxon>Bacillati</taxon>
        <taxon>Actinomycetota</taxon>
        <taxon>Actinomycetes</taxon>
        <taxon>Kitasatosporales</taxon>
        <taxon>Streptomycetaceae</taxon>
        <taxon>Streptomyces</taxon>
    </lineage>
</organism>
<reference evidence="5 6" key="1">
    <citation type="submission" date="2023-05" db="EMBL/GenBank/DDBJ databases">
        <title>Streptantibioticus silvisoli sp. nov., acidotolerant actinomycetes 1 from pine litter.</title>
        <authorList>
            <person name="Swiecimska M."/>
            <person name="Golinska P."/>
            <person name="Sangal V."/>
            <person name="Wachnowicz B."/>
            <person name="Goodfellow M."/>
        </authorList>
    </citation>
    <scope>NUCLEOTIDE SEQUENCE [LARGE SCALE GENOMIC DNA]</scope>
    <source>
        <strain evidence="5 6">DSM 42109</strain>
    </source>
</reference>
<gene>
    <name evidence="5" type="ORF">NMN56_019680</name>
</gene>
<dbReference type="EMBL" id="JANCPR020000018">
    <property type="protein sequence ID" value="MDJ1134151.1"/>
    <property type="molecule type" value="Genomic_DNA"/>
</dbReference>
<evidence type="ECO:0000256" key="2">
    <source>
        <dbReference type="ARBA" id="ARBA00023125"/>
    </source>
</evidence>
<evidence type="ECO:0000313" key="5">
    <source>
        <dbReference type="EMBL" id="MDJ1134151.1"/>
    </source>
</evidence>
<dbReference type="InterPro" id="IPR050204">
    <property type="entry name" value="AraC_XylS_family_regulators"/>
</dbReference>
<feature type="domain" description="HTH araC/xylS-type" evidence="4">
    <location>
        <begin position="161"/>
        <end position="259"/>
    </location>
</feature>
<evidence type="ECO:0000313" key="6">
    <source>
        <dbReference type="Proteomes" id="UP001214441"/>
    </source>
</evidence>
<name>A0ABT6ZYL1_9ACTN</name>
<dbReference type="RefSeq" id="WP_274046174.1">
    <property type="nucleotide sequence ID" value="NZ_JANCPR020000018.1"/>
</dbReference>
<dbReference type="SMART" id="SM00342">
    <property type="entry name" value="HTH_ARAC"/>
    <property type="match status" value="1"/>
</dbReference>